<evidence type="ECO:0000313" key="8">
    <source>
        <dbReference type="Proteomes" id="UP000041254"/>
    </source>
</evidence>
<evidence type="ECO:0000256" key="4">
    <source>
        <dbReference type="PROSITE-ProRule" id="PRU01161"/>
    </source>
</evidence>
<feature type="region of interest" description="Disordered" evidence="5">
    <location>
        <begin position="155"/>
        <end position="212"/>
    </location>
</feature>
<dbReference type="Gene3D" id="3.40.1090.10">
    <property type="entry name" value="Cytosolic phospholipase A2 catalytic domain"/>
    <property type="match status" value="1"/>
</dbReference>
<keyword evidence="8" id="KW-1185">Reference proteome</keyword>
<feature type="active site" description="Nucleophile" evidence="4">
    <location>
        <position position="327"/>
    </location>
</feature>
<dbReference type="Pfam" id="PF01734">
    <property type="entry name" value="Patatin"/>
    <property type="match status" value="1"/>
</dbReference>
<feature type="short sequence motif" description="GXGXXG" evidence="4">
    <location>
        <begin position="286"/>
        <end position="291"/>
    </location>
</feature>
<dbReference type="AlphaFoldDB" id="A0A0G4G2U6"/>
<evidence type="ECO:0000256" key="3">
    <source>
        <dbReference type="ARBA" id="ARBA00023098"/>
    </source>
</evidence>
<feature type="region of interest" description="Disordered" evidence="5">
    <location>
        <begin position="25"/>
        <end position="72"/>
    </location>
</feature>
<evidence type="ECO:0000259" key="6">
    <source>
        <dbReference type="PROSITE" id="PS51635"/>
    </source>
</evidence>
<dbReference type="PANTHER" id="PTHR24185:SF1">
    <property type="entry name" value="CALCIUM-INDEPENDENT PHOSPHOLIPASE A2-GAMMA"/>
    <property type="match status" value="1"/>
</dbReference>
<keyword evidence="1 4" id="KW-0378">Hydrolase</keyword>
<dbReference type="PhylomeDB" id="A0A0G4G2U6"/>
<feature type="compositionally biased region" description="Low complexity" evidence="5">
    <location>
        <begin position="25"/>
        <end position="40"/>
    </location>
</feature>
<feature type="active site" description="Proton acceptor" evidence="4">
    <location>
        <position position="473"/>
    </location>
</feature>
<dbReference type="OrthoDB" id="630895at2759"/>
<dbReference type="SUPFAM" id="SSF52151">
    <property type="entry name" value="FabD/lysophospholipase-like"/>
    <property type="match status" value="1"/>
</dbReference>
<dbReference type="GO" id="GO:0006631">
    <property type="term" value="P:fatty acid metabolic process"/>
    <property type="evidence" value="ECO:0007669"/>
    <property type="project" value="TreeGrafter"/>
</dbReference>
<evidence type="ECO:0000256" key="2">
    <source>
        <dbReference type="ARBA" id="ARBA00022963"/>
    </source>
</evidence>
<dbReference type="CDD" id="cd07199">
    <property type="entry name" value="Pat17_PNPLA8_PNPLA9_like"/>
    <property type="match status" value="1"/>
</dbReference>
<feature type="compositionally biased region" description="Low complexity" evidence="5">
    <location>
        <begin position="170"/>
        <end position="180"/>
    </location>
</feature>
<name>A0A0G4G2U6_VITBC</name>
<sequence length="625" mass="68554">MSSATAAAVTSSSGAAAFDDWIASSTSTTTQPCTEAATTSRSKTNEHHPHGHAHSRARPALPHPPPDDADDHHHYVAHKVTEFPEFDEQEEVKVFDGQIKSQQHDITLTKDGYYTISVTNRNEAVWDSLWLGIQHIAVRNEYELVRKTTEAASPMLPKSRLGGEGPGALASPLATQSTPSAPAPSPPKKDRRGRQDKKAEGKADTPTPNHTSVLKGAVEVRANQTRTTSFYATEGTVLKMNVFAKAAAGFGVKGDYSLIYGGAPRLLPNNPVAPFLRKAGILVLDGGGVLGISSLKILERLEKELQKEMGSDTVQLVDCFDMIVGTSTGGIITLGLLAGRSIQDMTDMWGTVSSKIFDGSRTLFSGLFFEGYDISRMKNVLMDNLGNRFLDTYGPPLCFVTSTDVKHQPYQLFLLRNYQHKHYSRHEYRGSSHFPLWAAAWATSSAPTYLKGPTAEELEAMGIHIEPQVHLVDGAMKANNPAFVALEECARLCGKQLSHFIEEDLDILVSIGTGQPGMKLTQGESAKNTQASTFQIVMNSSHLLTSSTNVHREVLHWLADQDDMYFRFNVPGIGDIPLDSSDKRHIDLIRKATVEYILDEKFYDVKRLARRLANRLLARASASIL</sequence>
<dbReference type="InterPro" id="IPR016035">
    <property type="entry name" value="Acyl_Trfase/lysoPLipase"/>
</dbReference>
<feature type="short sequence motif" description="DGA/G" evidence="4">
    <location>
        <begin position="473"/>
        <end position="475"/>
    </location>
</feature>
<protein>
    <recommendedName>
        <fullName evidence="6">PNPLA domain-containing protein</fullName>
    </recommendedName>
</protein>
<reference evidence="7 8" key="1">
    <citation type="submission" date="2014-11" db="EMBL/GenBank/DDBJ databases">
        <authorList>
            <person name="Zhu J."/>
            <person name="Qi W."/>
            <person name="Song R."/>
        </authorList>
    </citation>
    <scope>NUCLEOTIDE SEQUENCE [LARGE SCALE GENOMIC DNA]</scope>
</reference>
<organism evidence="7 8">
    <name type="scientific">Vitrella brassicaformis (strain CCMP3155)</name>
    <dbReference type="NCBI Taxonomy" id="1169540"/>
    <lineage>
        <taxon>Eukaryota</taxon>
        <taxon>Sar</taxon>
        <taxon>Alveolata</taxon>
        <taxon>Colpodellida</taxon>
        <taxon>Vitrellaceae</taxon>
        <taxon>Vitrella</taxon>
    </lineage>
</organism>
<keyword evidence="2 4" id="KW-0442">Lipid degradation</keyword>
<dbReference type="VEuPathDB" id="CryptoDB:Vbra_4513"/>
<evidence type="ECO:0000256" key="1">
    <source>
        <dbReference type="ARBA" id="ARBA00022801"/>
    </source>
</evidence>
<proteinExistence type="predicted"/>
<dbReference type="InParanoid" id="A0A0G4G2U6"/>
<dbReference type="GO" id="GO:0004620">
    <property type="term" value="F:phospholipase activity"/>
    <property type="evidence" value="ECO:0007669"/>
    <property type="project" value="TreeGrafter"/>
</dbReference>
<feature type="domain" description="PNPLA" evidence="6">
    <location>
        <begin position="282"/>
        <end position="486"/>
    </location>
</feature>
<evidence type="ECO:0000256" key="5">
    <source>
        <dbReference type="SAM" id="MobiDB-lite"/>
    </source>
</evidence>
<dbReference type="STRING" id="1169540.A0A0G4G2U6"/>
<keyword evidence="3 4" id="KW-0443">Lipid metabolism</keyword>
<dbReference type="GO" id="GO:0016042">
    <property type="term" value="P:lipid catabolic process"/>
    <property type="evidence" value="ECO:0007669"/>
    <property type="project" value="UniProtKB-UniRule"/>
</dbReference>
<dbReference type="PANTHER" id="PTHR24185">
    <property type="entry name" value="CALCIUM-INDEPENDENT PHOSPHOLIPASE A2-GAMMA"/>
    <property type="match status" value="1"/>
</dbReference>
<dbReference type="Proteomes" id="UP000041254">
    <property type="component" value="Unassembled WGS sequence"/>
</dbReference>
<accession>A0A0G4G2U6</accession>
<gene>
    <name evidence="7" type="ORF">Vbra_4513</name>
</gene>
<dbReference type="PROSITE" id="PS51635">
    <property type="entry name" value="PNPLA"/>
    <property type="match status" value="1"/>
</dbReference>
<dbReference type="InterPro" id="IPR002641">
    <property type="entry name" value="PNPLA_dom"/>
</dbReference>
<evidence type="ECO:0000313" key="7">
    <source>
        <dbReference type="EMBL" id="CEM22014.1"/>
    </source>
</evidence>
<feature type="short sequence motif" description="GXSXG" evidence="4">
    <location>
        <begin position="325"/>
        <end position="329"/>
    </location>
</feature>
<dbReference type="GO" id="GO:0016020">
    <property type="term" value="C:membrane"/>
    <property type="evidence" value="ECO:0007669"/>
    <property type="project" value="TreeGrafter"/>
</dbReference>
<dbReference type="EMBL" id="CDMY01000548">
    <property type="protein sequence ID" value="CEM22014.1"/>
    <property type="molecule type" value="Genomic_DNA"/>
</dbReference>